<dbReference type="PROSITE" id="PS50931">
    <property type="entry name" value="HTH_LYSR"/>
    <property type="match status" value="1"/>
</dbReference>
<dbReference type="InterPro" id="IPR050389">
    <property type="entry name" value="LysR-type_TF"/>
</dbReference>
<accession>R1I973</accession>
<dbReference type="PANTHER" id="PTHR30118">
    <property type="entry name" value="HTH-TYPE TRANSCRIPTIONAL REGULATOR LEUO-RELATED"/>
    <property type="match status" value="1"/>
</dbReference>
<comment type="caution">
    <text evidence="6">The sequence shown here is derived from an EMBL/GenBank/DDBJ whole genome shotgun (WGS) entry which is preliminary data.</text>
</comment>
<dbReference type="Gene3D" id="3.40.190.10">
    <property type="entry name" value="Periplasmic binding protein-like II"/>
    <property type="match status" value="2"/>
</dbReference>
<dbReference type="PANTHER" id="PTHR30118:SF12">
    <property type="entry name" value="TRANSCRIPTIONAL REGULATOR LYSR FAMILY"/>
    <property type="match status" value="1"/>
</dbReference>
<dbReference type="InterPro" id="IPR036388">
    <property type="entry name" value="WH-like_DNA-bd_sf"/>
</dbReference>
<evidence type="ECO:0000256" key="4">
    <source>
        <dbReference type="ARBA" id="ARBA00023163"/>
    </source>
</evidence>
<dbReference type="InterPro" id="IPR000847">
    <property type="entry name" value="LysR_HTH_N"/>
</dbReference>
<dbReference type="eggNOG" id="COG0583">
    <property type="taxonomic scope" value="Bacteria"/>
</dbReference>
<reference evidence="6 7" key="1">
    <citation type="journal article" date="2014" name="PLoS ONE">
        <title>Grimontia indica AK16(T), sp. nov., Isolated from a Seawater Sample Reports the Presence of Pathogenic Genes Similar to Vibrio Genus.</title>
        <authorList>
            <person name="Singh A."/>
            <person name="Vaidya B."/>
            <person name="Khatri I."/>
            <person name="Srinivas T.N."/>
            <person name="Subramanian S."/>
            <person name="Korpole S."/>
            <person name="Pinnaka A.K."/>
        </authorList>
    </citation>
    <scope>NUCLEOTIDE SEQUENCE [LARGE SCALE GENOMIC DNA]</scope>
    <source>
        <strain evidence="6 7">AK16</strain>
    </source>
</reference>
<evidence type="ECO:0000256" key="3">
    <source>
        <dbReference type="ARBA" id="ARBA00023125"/>
    </source>
</evidence>
<gene>
    <name evidence="6" type="ORF">D515_04424</name>
</gene>
<sequence length="328" mass="36508">MPFSFLPISLKVISRQPLRLKKTTMDYTTLSRISLKNLTVMHVLLMTHSVTQTAEILCVTPSSVSKALGQLKSDLNDELFFRRGNQLMPTQYALSIGPAIHNVLSNISGIFEQGEFAPERFGGSLSLAMRESTFELFAPTLCDISQKLGTNAQLSISTKEQFSFEALLSGKLDFLVLPHDVSQPPTLSKSLVWQTILEDEMVCLMNPNHPLAGTELDIDGYLSCRHINVIDKDLSEPYFEQTLTQHHGARQIAMRVADFGSAASTCHHSNYLFTCSKRWAETALQAKGLVAKPLPFDYGQVAYSLVWNTVSLNNPACRWLHSQLIAES</sequence>
<feature type="domain" description="HTH lysR-type" evidence="5">
    <location>
        <begin position="33"/>
        <end position="90"/>
    </location>
</feature>
<evidence type="ECO:0000313" key="6">
    <source>
        <dbReference type="EMBL" id="EOD77286.1"/>
    </source>
</evidence>
<dbReference type="EMBL" id="ANFM02000060">
    <property type="protein sequence ID" value="EOD77286.1"/>
    <property type="molecule type" value="Genomic_DNA"/>
</dbReference>
<dbReference type="AlphaFoldDB" id="R1I973"/>
<dbReference type="Gene3D" id="1.10.10.10">
    <property type="entry name" value="Winged helix-like DNA-binding domain superfamily/Winged helix DNA-binding domain"/>
    <property type="match status" value="1"/>
</dbReference>
<proteinExistence type="inferred from homology"/>
<dbReference type="InterPro" id="IPR036390">
    <property type="entry name" value="WH_DNA-bd_sf"/>
</dbReference>
<dbReference type="SUPFAM" id="SSF53850">
    <property type="entry name" value="Periplasmic binding protein-like II"/>
    <property type="match status" value="1"/>
</dbReference>
<dbReference type="GO" id="GO:0003677">
    <property type="term" value="F:DNA binding"/>
    <property type="evidence" value="ECO:0007669"/>
    <property type="project" value="UniProtKB-KW"/>
</dbReference>
<dbReference type="InterPro" id="IPR037402">
    <property type="entry name" value="YidZ_PBP2"/>
</dbReference>
<dbReference type="Proteomes" id="UP000011223">
    <property type="component" value="Unassembled WGS sequence"/>
</dbReference>
<dbReference type="SUPFAM" id="SSF46785">
    <property type="entry name" value="Winged helix' DNA-binding domain"/>
    <property type="match status" value="1"/>
</dbReference>
<dbReference type="CDD" id="cd08417">
    <property type="entry name" value="PBP2_Nitroaromatics_like"/>
    <property type="match status" value="1"/>
</dbReference>
<dbReference type="GO" id="GO:0003700">
    <property type="term" value="F:DNA-binding transcription factor activity"/>
    <property type="evidence" value="ECO:0007669"/>
    <property type="project" value="InterPro"/>
</dbReference>
<evidence type="ECO:0000259" key="5">
    <source>
        <dbReference type="PROSITE" id="PS50931"/>
    </source>
</evidence>
<keyword evidence="4" id="KW-0804">Transcription</keyword>
<comment type="similarity">
    <text evidence="1">Belongs to the LysR transcriptional regulatory family.</text>
</comment>
<organism evidence="6 7">
    <name type="scientific">Grimontia indica</name>
    <dbReference type="NCBI Taxonomy" id="1056512"/>
    <lineage>
        <taxon>Bacteria</taxon>
        <taxon>Pseudomonadati</taxon>
        <taxon>Pseudomonadota</taxon>
        <taxon>Gammaproteobacteria</taxon>
        <taxon>Vibrionales</taxon>
        <taxon>Vibrionaceae</taxon>
        <taxon>Grimontia</taxon>
    </lineage>
</organism>
<protein>
    <submittedName>
        <fullName evidence="6">LysR-family transcriptional regulator</fullName>
    </submittedName>
</protein>
<name>R1I973_9GAMM</name>
<dbReference type="Pfam" id="PF00126">
    <property type="entry name" value="HTH_1"/>
    <property type="match status" value="1"/>
</dbReference>
<evidence type="ECO:0000256" key="2">
    <source>
        <dbReference type="ARBA" id="ARBA00023015"/>
    </source>
</evidence>
<keyword evidence="7" id="KW-1185">Reference proteome</keyword>
<dbReference type="InterPro" id="IPR005119">
    <property type="entry name" value="LysR_subst-bd"/>
</dbReference>
<evidence type="ECO:0000313" key="7">
    <source>
        <dbReference type="Proteomes" id="UP000011223"/>
    </source>
</evidence>
<keyword evidence="3" id="KW-0238">DNA-binding</keyword>
<keyword evidence="2" id="KW-0805">Transcription regulation</keyword>
<evidence type="ECO:0000256" key="1">
    <source>
        <dbReference type="ARBA" id="ARBA00009437"/>
    </source>
</evidence>
<dbReference type="Pfam" id="PF03466">
    <property type="entry name" value="LysR_substrate"/>
    <property type="match status" value="1"/>
</dbReference>